<reference evidence="2 3" key="1">
    <citation type="journal article" date="2023" name="Elife">
        <title>Identification of key yeast species and microbe-microbe interactions impacting larval growth of Drosophila in the wild.</title>
        <authorList>
            <person name="Mure A."/>
            <person name="Sugiura Y."/>
            <person name="Maeda R."/>
            <person name="Honda K."/>
            <person name="Sakurai N."/>
            <person name="Takahashi Y."/>
            <person name="Watada M."/>
            <person name="Katoh T."/>
            <person name="Gotoh A."/>
            <person name="Gotoh Y."/>
            <person name="Taniguchi I."/>
            <person name="Nakamura K."/>
            <person name="Hayashi T."/>
            <person name="Katayama T."/>
            <person name="Uemura T."/>
            <person name="Hattori Y."/>
        </authorList>
    </citation>
    <scope>NUCLEOTIDE SEQUENCE [LARGE SCALE GENOMIC DNA]</scope>
    <source>
        <strain evidence="2 3">KH-74</strain>
    </source>
</reference>
<dbReference type="InterPro" id="IPR013950">
    <property type="entry name" value="Mis14/Nsl1"/>
</dbReference>
<evidence type="ECO:0000256" key="1">
    <source>
        <dbReference type="SAM" id="MobiDB-lite"/>
    </source>
</evidence>
<protein>
    <submittedName>
        <fullName evidence="2">MIND complex subunit</fullName>
    </submittedName>
</protein>
<evidence type="ECO:0000313" key="2">
    <source>
        <dbReference type="EMBL" id="GMM55901.1"/>
    </source>
</evidence>
<dbReference type="AlphaFoldDB" id="A0AAV5RYT3"/>
<proteinExistence type="predicted"/>
<dbReference type="GO" id="GO:0000776">
    <property type="term" value="C:kinetochore"/>
    <property type="evidence" value="ECO:0007669"/>
    <property type="project" value="InterPro"/>
</dbReference>
<comment type="caution">
    <text evidence="2">The sequence shown here is derived from an EMBL/GenBank/DDBJ whole genome shotgun (WGS) entry which is preliminary data.</text>
</comment>
<sequence>MSKKIDVSAEQVRAIYAQLMSALQEHAHTTSDTTDIPRDLQVYLQDYLLRVMDASAPSLDVLNLEEGPNGPTASTSTTQQLLSNTQQRYVEPLDTALNERVRQTYQEWEDLTVKVAQLRREGPQRVAALYRDDAAALLQQIDREIAEGDATVPPPSSASPSTTAAAASAETYTAVLAQLQAAKEQLPETRAAVRRLAATLQRARTDTQ</sequence>
<keyword evidence="3" id="KW-1185">Reference proteome</keyword>
<organism evidence="2 3">
    <name type="scientific">Maudiozyma humilis</name>
    <name type="common">Sour dough yeast</name>
    <name type="synonym">Kazachstania humilis</name>
    <dbReference type="NCBI Taxonomy" id="51915"/>
    <lineage>
        <taxon>Eukaryota</taxon>
        <taxon>Fungi</taxon>
        <taxon>Dikarya</taxon>
        <taxon>Ascomycota</taxon>
        <taxon>Saccharomycotina</taxon>
        <taxon>Saccharomycetes</taxon>
        <taxon>Saccharomycetales</taxon>
        <taxon>Saccharomycetaceae</taxon>
        <taxon>Maudiozyma</taxon>
    </lineage>
</organism>
<evidence type="ECO:0000313" key="3">
    <source>
        <dbReference type="Proteomes" id="UP001377567"/>
    </source>
</evidence>
<name>A0AAV5RYT3_MAUHU</name>
<feature type="compositionally biased region" description="Low complexity" evidence="1">
    <location>
        <begin position="158"/>
        <end position="167"/>
    </location>
</feature>
<dbReference type="Proteomes" id="UP001377567">
    <property type="component" value="Unassembled WGS sequence"/>
</dbReference>
<dbReference type="Pfam" id="PF08641">
    <property type="entry name" value="Mis14"/>
    <property type="match status" value="1"/>
</dbReference>
<dbReference type="EMBL" id="BTGD01000006">
    <property type="protein sequence ID" value="GMM55901.1"/>
    <property type="molecule type" value="Genomic_DNA"/>
</dbReference>
<feature type="region of interest" description="Disordered" evidence="1">
    <location>
        <begin position="148"/>
        <end position="167"/>
    </location>
</feature>
<accession>A0AAV5RYT3</accession>
<dbReference type="GO" id="GO:0000070">
    <property type="term" value="P:mitotic sister chromatid segregation"/>
    <property type="evidence" value="ECO:0007669"/>
    <property type="project" value="InterPro"/>
</dbReference>
<gene>
    <name evidence="2" type="ORF">DAKH74_025170</name>
</gene>